<keyword evidence="4 6" id="KW-0862">Zinc</keyword>
<organism evidence="9 10">
    <name type="scientific">Pontibacillus halophilus JSM 076056 = DSM 19796</name>
    <dbReference type="NCBI Taxonomy" id="1385510"/>
    <lineage>
        <taxon>Bacteria</taxon>
        <taxon>Bacillati</taxon>
        <taxon>Bacillota</taxon>
        <taxon>Bacilli</taxon>
        <taxon>Bacillales</taxon>
        <taxon>Bacillaceae</taxon>
        <taxon>Pontibacillus</taxon>
    </lineage>
</organism>
<gene>
    <name evidence="9" type="ORF">N781_02870</name>
</gene>
<dbReference type="PANTHER" id="PTHR34217:SF1">
    <property type="entry name" value="CARBOXYPEPTIDASE 1"/>
    <property type="match status" value="1"/>
</dbReference>
<keyword evidence="3 6" id="KW-0378">Hydrolase</keyword>
<dbReference type="RefSeq" id="WP_026799349.1">
    <property type="nucleotide sequence ID" value="NZ_AULI01000002.1"/>
</dbReference>
<dbReference type="CDD" id="cd09607">
    <property type="entry name" value="M3B_PepF"/>
    <property type="match status" value="1"/>
</dbReference>
<proteinExistence type="inferred from homology"/>
<dbReference type="InterPro" id="IPR001333">
    <property type="entry name" value="Peptidase_M32_Taq"/>
</dbReference>
<dbReference type="InterPro" id="IPR011977">
    <property type="entry name" value="Pept_M3B_clade3"/>
</dbReference>
<keyword evidence="10" id="KW-1185">Reference proteome</keyword>
<dbReference type="Proteomes" id="UP000030528">
    <property type="component" value="Unassembled WGS sequence"/>
</dbReference>
<dbReference type="AlphaFoldDB" id="A0A0A5GFK9"/>
<dbReference type="NCBIfam" id="TIGR02290">
    <property type="entry name" value="M3_fam_3"/>
    <property type="match status" value="1"/>
</dbReference>
<dbReference type="InterPro" id="IPR001567">
    <property type="entry name" value="Pept_M3A_M3B_dom"/>
</dbReference>
<sequence>MSNTTYSMKWDLDSIFPGGSESKEFAAYLDKLQLNVHTLNEKVTAFVVPEQASDSKEFEEILQLLQTVYMEVSESGSFIACLVSQDVSDKKAQLLQSKISQQFAEIQNVTTLLEQKVTRIADDVWNEILQQPFFERVQFVLDEMRTQGKEKLPLEQETLINDLSVDGYHAWEDLYDRIVAKISITIEEDGEEKTLSFGQASNKLSDTNRDVREDVHYKLQKAWKDQEDLTSETLNHLAGFRLQKYKHRGWKETLKEPLQLNRMSQETLDTMWKAIENQKHHFVKYLDRKANLLGVERLAWYDQDAPIASSQSTVSYDEGADFIVKHFNRFGPQMAEFAQKAFNEKWIEAEDRAGKRPGGFCTSFNDSKQTRIFMTYSGTPSNVSTLAHELGHAFHQYVMDDMEYMNQSYAMNVAETASTFAEMIVADASVKEASSKEEKIALLEDKLQRSVAFFMNIHARFLFETRFYEERKEGFVPAERLNQLMEEAQQEAYQNALSEYEPEFWASKLHFHITGVPFYNFPYTFGYLFSLGIYAEALKSGEEFEQNYISLLRDTGRMSVEDLAKKHLNVDLQQSEFWEAAIQLCVKDVEEFIELTN</sequence>
<name>A0A0A5GFK9_9BACI</name>
<dbReference type="GO" id="GO:0006508">
    <property type="term" value="P:proteolysis"/>
    <property type="evidence" value="ECO:0007669"/>
    <property type="project" value="UniProtKB-KW"/>
</dbReference>
<accession>A0A0A5GFK9</accession>
<protein>
    <submittedName>
        <fullName evidence="9">Oligoendopeptidase</fullName>
    </submittedName>
</protein>
<dbReference type="GO" id="GO:0004222">
    <property type="term" value="F:metalloendopeptidase activity"/>
    <property type="evidence" value="ECO:0007669"/>
    <property type="project" value="InterPro"/>
</dbReference>
<dbReference type="GO" id="GO:0004181">
    <property type="term" value="F:metallocarboxypeptidase activity"/>
    <property type="evidence" value="ECO:0007669"/>
    <property type="project" value="InterPro"/>
</dbReference>
<reference evidence="9 10" key="1">
    <citation type="submission" date="2013-08" db="EMBL/GenBank/DDBJ databases">
        <authorList>
            <person name="Huang J."/>
            <person name="Wang G."/>
        </authorList>
    </citation>
    <scope>NUCLEOTIDE SEQUENCE [LARGE SCALE GENOMIC DNA]</scope>
    <source>
        <strain evidence="9 10">JSM 076056</strain>
    </source>
</reference>
<comment type="caution">
    <text evidence="9">The sequence shown here is derived from an EMBL/GenBank/DDBJ whole genome shotgun (WGS) entry which is preliminary data.</text>
</comment>
<comment type="similarity">
    <text evidence="6">Belongs to the peptidase M3 family.</text>
</comment>
<evidence type="ECO:0000256" key="6">
    <source>
        <dbReference type="RuleBase" id="RU003435"/>
    </source>
</evidence>
<feature type="domain" description="Peptidase M3A/M3B catalytic" evidence="7">
    <location>
        <begin position="205"/>
        <end position="582"/>
    </location>
</feature>
<evidence type="ECO:0000256" key="4">
    <source>
        <dbReference type="ARBA" id="ARBA00022833"/>
    </source>
</evidence>
<keyword evidence="5 6" id="KW-0482">Metalloprotease</keyword>
<dbReference type="PANTHER" id="PTHR34217">
    <property type="entry name" value="METAL-DEPENDENT CARBOXYPEPTIDASE"/>
    <property type="match status" value="1"/>
</dbReference>
<dbReference type="SUPFAM" id="SSF55486">
    <property type="entry name" value="Metalloproteases ('zincins'), catalytic domain"/>
    <property type="match status" value="1"/>
</dbReference>
<evidence type="ECO:0000259" key="7">
    <source>
        <dbReference type="Pfam" id="PF01432"/>
    </source>
</evidence>
<dbReference type="eggNOG" id="COG1164">
    <property type="taxonomic scope" value="Bacteria"/>
</dbReference>
<evidence type="ECO:0000313" key="10">
    <source>
        <dbReference type="Proteomes" id="UP000030528"/>
    </source>
</evidence>
<feature type="domain" description="Oligopeptidase F N-terminal" evidence="8">
    <location>
        <begin position="119"/>
        <end position="182"/>
    </location>
</feature>
<dbReference type="InterPro" id="IPR013647">
    <property type="entry name" value="OligopepF_N_dom"/>
</dbReference>
<dbReference type="Pfam" id="PF08439">
    <property type="entry name" value="Peptidase_M3_N"/>
    <property type="match status" value="1"/>
</dbReference>
<dbReference type="Pfam" id="PF01432">
    <property type="entry name" value="Peptidase_M3"/>
    <property type="match status" value="1"/>
</dbReference>
<evidence type="ECO:0000256" key="1">
    <source>
        <dbReference type="ARBA" id="ARBA00022670"/>
    </source>
</evidence>
<evidence type="ECO:0000313" key="9">
    <source>
        <dbReference type="EMBL" id="KGX91986.1"/>
    </source>
</evidence>
<dbReference type="EMBL" id="AVPE01000008">
    <property type="protein sequence ID" value="KGX91986.1"/>
    <property type="molecule type" value="Genomic_DNA"/>
</dbReference>
<keyword evidence="2 6" id="KW-0479">Metal-binding</keyword>
<evidence type="ECO:0000256" key="5">
    <source>
        <dbReference type="ARBA" id="ARBA00023049"/>
    </source>
</evidence>
<evidence type="ECO:0000256" key="3">
    <source>
        <dbReference type="ARBA" id="ARBA00022801"/>
    </source>
</evidence>
<comment type="cofactor">
    <cofactor evidence="6">
        <name>Zn(2+)</name>
        <dbReference type="ChEBI" id="CHEBI:29105"/>
    </cofactor>
    <text evidence="6">Binds 1 zinc ion.</text>
</comment>
<dbReference type="OrthoDB" id="9769691at2"/>
<dbReference type="InterPro" id="IPR042088">
    <property type="entry name" value="OligoPept_F_C"/>
</dbReference>
<evidence type="ECO:0000259" key="8">
    <source>
        <dbReference type="Pfam" id="PF08439"/>
    </source>
</evidence>
<dbReference type="Gene3D" id="1.20.140.70">
    <property type="entry name" value="Oligopeptidase f, N-terminal domain"/>
    <property type="match status" value="1"/>
</dbReference>
<dbReference type="GO" id="GO:0046872">
    <property type="term" value="F:metal ion binding"/>
    <property type="evidence" value="ECO:0007669"/>
    <property type="project" value="UniProtKB-UniRule"/>
</dbReference>
<keyword evidence="1 6" id="KW-0645">Protease</keyword>
<evidence type="ECO:0000256" key="2">
    <source>
        <dbReference type="ARBA" id="ARBA00022723"/>
    </source>
</evidence>
<dbReference type="MEROPS" id="M03.A08"/>
<dbReference type="STRING" id="1385510.GCA_000425205_00563"/>
<dbReference type="Gene3D" id="1.10.1370.20">
    <property type="entry name" value="Oligoendopeptidase f, C-terminal domain"/>
    <property type="match status" value="1"/>
</dbReference>
<dbReference type="InterPro" id="IPR034006">
    <property type="entry name" value="M3B_PepF_2"/>
</dbReference>